<dbReference type="AlphaFoldDB" id="A0A2C9WCZ6"/>
<proteinExistence type="predicted"/>
<gene>
    <name evidence="2" type="ORF">MANES_02G116200</name>
</gene>
<name>A0A2C9WCZ6_MANES</name>
<evidence type="ECO:0000256" key="1">
    <source>
        <dbReference type="SAM" id="Phobius"/>
    </source>
</evidence>
<organism evidence="2">
    <name type="scientific">Manihot esculenta</name>
    <name type="common">Cassava</name>
    <name type="synonym">Jatropha manihot</name>
    <dbReference type="NCBI Taxonomy" id="3983"/>
    <lineage>
        <taxon>Eukaryota</taxon>
        <taxon>Viridiplantae</taxon>
        <taxon>Streptophyta</taxon>
        <taxon>Embryophyta</taxon>
        <taxon>Tracheophyta</taxon>
        <taxon>Spermatophyta</taxon>
        <taxon>Magnoliopsida</taxon>
        <taxon>eudicotyledons</taxon>
        <taxon>Gunneridae</taxon>
        <taxon>Pentapetalae</taxon>
        <taxon>rosids</taxon>
        <taxon>fabids</taxon>
        <taxon>Malpighiales</taxon>
        <taxon>Euphorbiaceae</taxon>
        <taxon>Crotonoideae</taxon>
        <taxon>Manihoteae</taxon>
        <taxon>Manihot</taxon>
    </lineage>
</organism>
<accession>A0A2C9WCZ6</accession>
<evidence type="ECO:0000313" key="2">
    <source>
        <dbReference type="EMBL" id="OAY57692.1"/>
    </source>
</evidence>
<keyword evidence="1" id="KW-1133">Transmembrane helix</keyword>
<feature type="transmembrane region" description="Helical" evidence="1">
    <location>
        <begin position="36"/>
        <end position="52"/>
    </location>
</feature>
<keyword evidence="1" id="KW-0812">Transmembrane</keyword>
<sequence>MATAMDGNLDASFRYCRLQCNSNTENHSINYSLSRGHLLFFLTWLWVALAIFR</sequence>
<reference evidence="2" key="1">
    <citation type="submission" date="2016-02" db="EMBL/GenBank/DDBJ databases">
        <title>WGS assembly of Manihot esculenta.</title>
        <authorList>
            <person name="Bredeson J.V."/>
            <person name="Prochnik S.E."/>
            <person name="Lyons J.B."/>
            <person name="Schmutz J."/>
            <person name="Grimwood J."/>
            <person name="Vrebalov J."/>
            <person name="Bart R.S."/>
            <person name="Amuge T."/>
            <person name="Ferguson M.E."/>
            <person name="Green R."/>
            <person name="Putnam N."/>
            <person name="Stites J."/>
            <person name="Rounsley S."/>
            <person name="Rokhsar D.S."/>
        </authorList>
    </citation>
    <scope>NUCLEOTIDE SEQUENCE [LARGE SCALE GENOMIC DNA]</scope>
    <source>
        <tissue evidence="2">Leaf</tissue>
    </source>
</reference>
<dbReference type="EMBL" id="CM004388">
    <property type="protein sequence ID" value="OAY57692.1"/>
    <property type="molecule type" value="Genomic_DNA"/>
</dbReference>
<protein>
    <submittedName>
        <fullName evidence="2">Uncharacterized protein</fullName>
    </submittedName>
</protein>
<keyword evidence="1" id="KW-0472">Membrane</keyword>